<feature type="active site" evidence="8">
    <location>
        <position position="414"/>
    </location>
</feature>
<dbReference type="AlphaFoldDB" id="A0A1J6KYR0"/>
<dbReference type="EC" id="3.2.1.4" evidence="10"/>
<dbReference type="PROSITE" id="PS00698">
    <property type="entry name" value="GH9_3"/>
    <property type="match status" value="1"/>
</dbReference>
<keyword evidence="4 10" id="KW-0136">Cellulose degradation</keyword>
<reference evidence="12" key="1">
    <citation type="submission" date="2016-11" db="EMBL/GenBank/DDBJ databases">
        <title>The genome of Nicotiana attenuata.</title>
        <authorList>
            <person name="Xu S."/>
            <person name="Brockmoeller T."/>
            <person name="Gaquerel E."/>
            <person name="Navarro A."/>
            <person name="Kuhl H."/>
            <person name="Gase K."/>
            <person name="Ling Z."/>
            <person name="Zhou W."/>
            <person name="Kreitzer C."/>
            <person name="Stanke M."/>
            <person name="Tang H."/>
            <person name="Lyons E."/>
            <person name="Pandey P."/>
            <person name="Pandey S.P."/>
            <person name="Timmermann B."/>
            <person name="Baldwin I.T."/>
        </authorList>
    </citation>
    <scope>NUCLEOTIDE SEQUENCE [LARGE SCALE GENOMIC DNA]</scope>
    <source>
        <strain evidence="12">UT</strain>
    </source>
</reference>
<comment type="caution">
    <text evidence="12">The sequence shown here is derived from an EMBL/GenBank/DDBJ whole genome shotgun (WGS) entry which is preliminary data.</text>
</comment>
<dbReference type="Gramene" id="OIT26759">
    <property type="protein sequence ID" value="OIT26759"/>
    <property type="gene ID" value="A4A49_24186"/>
</dbReference>
<keyword evidence="10" id="KW-0732">Signal</keyword>
<dbReference type="EMBL" id="MJEQ01002676">
    <property type="protein sequence ID" value="OIT26759.1"/>
    <property type="molecule type" value="Genomic_DNA"/>
</dbReference>
<keyword evidence="3 8" id="KW-0378">Hydrolase</keyword>
<evidence type="ECO:0000256" key="1">
    <source>
        <dbReference type="ARBA" id="ARBA00000966"/>
    </source>
</evidence>
<gene>
    <name evidence="12" type="ORF">A4A49_24186</name>
</gene>
<evidence type="ECO:0000256" key="6">
    <source>
        <dbReference type="ARBA" id="ARBA00023295"/>
    </source>
</evidence>
<dbReference type="SUPFAM" id="SSF48208">
    <property type="entry name" value="Six-hairpin glycosidases"/>
    <property type="match status" value="1"/>
</dbReference>
<evidence type="ECO:0000256" key="2">
    <source>
        <dbReference type="ARBA" id="ARBA00007072"/>
    </source>
</evidence>
<evidence type="ECO:0000313" key="12">
    <source>
        <dbReference type="EMBL" id="OIT26759.1"/>
    </source>
</evidence>
<evidence type="ECO:0000256" key="8">
    <source>
        <dbReference type="PROSITE-ProRule" id="PRU10059"/>
    </source>
</evidence>
<comment type="catalytic activity">
    <reaction evidence="1 10">
        <text>Endohydrolysis of (1-&gt;4)-beta-D-glucosidic linkages in cellulose, lichenin and cereal beta-D-glucans.</text>
        <dbReference type="EC" id="3.2.1.4"/>
    </reaction>
</comment>
<dbReference type="InterPro" id="IPR033126">
    <property type="entry name" value="Glyco_hydro_9_Asp/Glu_AS"/>
</dbReference>
<organism evidence="12 13">
    <name type="scientific">Nicotiana attenuata</name>
    <name type="common">Coyote tobacco</name>
    <dbReference type="NCBI Taxonomy" id="49451"/>
    <lineage>
        <taxon>Eukaryota</taxon>
        <taxon>Viridiplantae</taxon>
        <taxon>Streptophyta</taxon>
        <taxon>Embryophyta</taxon>
        <taxon>Tracheophyta</taxon>
        <taxon>Spermatophyta</taxon>
        <taxon>Magnoliopsida</taxon>
        <taxon>eudicotyledons</taxon>
        <taxon>Gunneridae</taxon>
        <taxon>Pentapetalae</taxon>
        <taxon>asterids</taxon>
        <taxon>lamiids</taxon>
        <taxon>Solanales</taxon>
        <taxon>Solanaceae</taxon>
        <taxon>Nicotianoideae</taxon>
        <taxon>Nicotianeae</taxon>
        <taxon>Nicotiana</taxon>
    </lineage>
</organism>
<evidence type="ECO:0000256" key="9">
    <source>
        <dbReference type="PROSITE-ProRule" id="PRU10060"/>
    </source>
</evidence>
<dbReference type="STRING" id="49451.A0A1J6KYR0"/>
<evidence type="ECO:0000313" key="13">
    <source>
        <dbReference type="Proteomes" id="UP000187609"/>
    </source>
</evidence>
<evidence type="ECO:0000256" key="5">
    <source>
        <dbReference type="ARBA" id="ARBA00023277"/>
    </source>
</evidence>
<dbReference type="PROSITE" id="PS00592">
    <property type="entry name" value="GH9_2"/>
    <property type="match status" value="1"/>
</dbReference>
<dbReference type="GO" id="GO:0008810">
    <property type="term" value="F:cellulase activity"/>
    <property type="evidence" value="ECO:0007669"/>
    <property type="project" value="UniProtKB-EC"/>
</dbReference>
<protein>
    <recommendedName>
        <fullName evidence="10">Endoglucanase</fullName>
        <ecNumber evidence="10">3.2.1.4</ecNumber>
    </recommendedName>
</protein>
<dbReference type="InterPro" id="IPR001701">
    <property type="entry name" value="Glyco_hydro_9"/>
</dbReference>
<evidence type="ECO:0000256" key="7">
    <source>
        <dbReference type="ARBA" id="ARBA00023326"/>
    </source>
</evidence>
<keyword evidence="5 8" id="KW-0119">Carbohydrate metabolism</keyword>
<evidence type="ECO:0000256" key="3">
    <source>
        <dbReference type="ARBA" id="ARBA00022801"/>
    </source>
</evidence>
<feature type="active site" evidence="9">
    <location>
        <position position="465"/>
    </location>
</feature>
<accession>A0A1J6KYR0</accession>
<feature type="domain" description="Glycoside hydrolase family 9" evidence="11">
    <location>
        <begin position="33"/>
        <end position="487"/>
    </location>
</feature>
<dbReference type="FunFam" id="1.50.10.10:FF:000020">
    <property type="entry name" value="Endoglucanase"/>
    <property type="match status" value="1"/>
</dbReference>
<dbReference type="InterPro" id="IPR008928">
    <property type="entry name" value="6-hairpin_glycosidase_sf"/>
</dbReference>
<name>A0A1J6KYR0_NICAT</name>
<evidence type="ECO:0000256" key="4">
    <source>
        <dbReference type="ARBA" id="ARBA00023001"/>
    </source>
</evidence>
<dbReference type="KEGG" id="nau:109214900"/>
<dbReference type="InterPro" id="IPR018221">
    <property type="entry name" value="Glyco_hydro_9_His_AS"/>
</dbReference>
<dbReference type="OMA" id="WGASWIY"/>
<keyword evidence="6 8" id="KW-0326">Glycosidase</keyword>
<feature type="signal peptide" evidence="10">
    <location>
        <begin position="1"/>
        <end position="27"/>
    </location>
</feature>
<dbReference type="GO" id="GO:0030245">
    <property type="term" value="P:cellulose catabolic process"/>
    <property type="evidence" value="ECO:0007669"/>
    <property type="project" value="UniProtKB-KW"/>
</dbReference>
<sequence length="495" mass="54442">MAHPINMLILCFTFFLLLNLSHNFASAFTSQDYSDALQKSILFFEGQRSGRLPANQRLKWRGDSGLSDGSGYHVDLVGGYYDAGDNIKFGLPMAFTTTILAWSVIEFGSSMHNQLDNAKEAIRWSTDYLLKAATASHNTLYVQVGDPNEDHKCWERPEDMDTPRNVYKVSPQNPGSDVAAETAAALAAASIVFKDSDPSYSSKLLRTAQKVFDFADRYRGSYSDSLSSVVCPFYCSYSGYHDELLWGASWLHRASQDASYLAYIQSNGQTLGATEDDYSFSWDDKRPGTKIVLSKDFLEKSTQEFQAYKVHSDNYICSLIPGSPSFQAQYTPGGLLFKGSASNLQYVTSSSFLLLTYAKYLRSNGGAVSCGASRYPAEKLVELAKKQVDYILGDNPARISYMVGFGQRYPLRVHHRGSSIPSVHTHPGHIGCNDGFQSLNSGSPNPNVLVGAIVGGPDSKDNFEDDRSNYEQSEPATYINAPLVGALAFLSAESI</sequence>
<dbReference type="Pfam" id="PF00759">
    <property type="entry name" value="Glyco_hydro_9"/>
    <property type="match status" value="1"/>
</dbReference>
<keyword evidence="13" id="KW-1185">Reference proteome</keyword>
<feature type="active site" evidence="9">
    <location>
        <position position="474"/>
    </location>
</feature>
<dbReference type="OrthoDB" id="10257085at2759"/>
<proteinExistence type="inferred from homology"/>
<feature type="chain" id="PRO_5011835008" description="Endoglucanase" evidence="10">
    <location>
        <begin position="28"/>
        <end position="495"/>
    </location>
</feature>
<evidence type="ECO:0000256" key="10">
    <source>
        <dbReference type="RuleBase" id="RU361166"/>
    </source>
</evidence>
<evidence type="ECO:0000259" key="11">
    <source>
        <dbReference type="Pfam" id="PF00759"/>
    </source>
</evidence>
<dbReference type="SMR" id="A0A1J6KYR0"/>
<dbReference type="InterPro" id="IPR012341">
    <property type="entry name" value="6hp_glycosidase-like_sf"/>
</dbReference>
<keyword evidence="7 8" id="KW-0624">Polysaccharide degradation</keyword>
<dbReference type="Gene3D" id="1.50.10.10">
    <property type="match status" value="1"/>
</dbReference>
<dbReference type="PANTHER" id="PTHR22298">
    <property type="entry name" value="ENDO-1,4-BETA-GLUCANASE"/>
    <property type="match status" value="1"/>
</dbReference>
<comment type="similarity">
    <text evidence="2 8 10">Belongs to the glycosyl hydrolase 9 (cellulase E) family.</text>
</comment>
<dbReference type="Proteomes" id="UP000187609">
    <property type="component" value="Unassembled WGS sequence"/>
</dbReference>